<dbReference type="Pfam" id="PF00903">
    <property type="entry name" value="Glyoxalase"/>
    <property type="match status" value="1"/>
</dbReference>
<proteinExistence type="predicted"/>
<dbReference type="SUPFAM" id="SSF54593">
    <property type="entry name" value="Glyoxalase/Bleomycin resistance protein/Dihydroxybiphenyl dioxygenase"/>
    <property type="match status" value="1"/>
</dbReference>
<accession>A0ABV6B1V9</accession>
<dbReference type="InterPro" id="IPR004360">
    <property type="entry name" value="Glyas_Fos-R_dOase_dom"/>
</dbReference>
<feature type="domain" description="VOC" evidence="1">
    <location>
        <begin position="29"/>
        <end position="150"/>
    </location>
</feature>
<dbReference type="RefSeq" id="WP_380013202.1">
    <property type="nucleotide sequence ID" value="NZ_JBHLYR010000053.1"/>
</dbReference>
<dbReference type="Proteomes" id="UP001589733">
    <property type="component" value="Unassembled WGS sequence"/>
</dbReference>
<evidence type="ECO:0000313" key="2">
    <source>
        <dbReference type="EMBL" id="MFB9993753.1"/>
    </source>
</evidence>
<dbReference type="InterPro" id="IPR029068">
    <property type="entry name" value="Glyas_Bleomycin-R_OHBP_Dase"/>
</dbReference>
<evidence type="ECO:0000259" key="1">
    <source>
        <dbReference type="PROSITE" id="PS51819"/>
    </source>
</evidence>
<evidence type="ECO:0000313" key="3">
    <source>
        <dbReference type="Proteomes" id="UP001589733"/>
    </source>
</evidence>
<name>A0ABV6B1V9_9DEIO</name>
<sequence>MGASSIEDDLSTFLLERFAAAPAPSRRPMFKHTPAFSGFAVNDIAAARVFYADVLGLQVSEQHGMLRLHITGSRPTLVYPKPDHVPAAYTILNFPVDDVDAAVDALAARGVNLLHYEGMNLDARGIMRGQGPTIAWFADPAGNILSVLQDT</sequence>
<dbReference type="Gene3D" id="3.10.180.10">
    <property type="entry name" value="2,3-Dihydroxybiphenyl 1,2-Dioxygenase, domain 1"/>
    <property type="match status" value="1"/>
</dbReference>
<dbReference type="PROSITE" id="PS51819">
    <property type="entry name" value="VOC"/>
    <property type="match status" value="1"/>
</dbReference>
<keyword evidence="3" id="KW-1185">Reference proteome</keyword>
<gene>
    <name evidence="2" type="ORF">ACFFLM_17480</name>
</gene>
<organism evidence="2 3">
    <name type="scientific">Deinococcus oregonensis</name>
    <dbReference type="NCBI Taxonomy" id="1805970"/>
    <lineage>
        <taxon>Bacteria</taxon>
        <taxon>Thermotogati</taxon>
        <taxon>Deinococcota</taxon>
        <taxon>Deinococci</taxon>
        <taxon>Deinococcales</taxon>
        <taxon>Deinococcaceae</taxon>
        <taxon>Deinococcus</taxon>
    </lineage>
</organism>
<comment type="caution">
    <text evidence="2">The sequence shown here is derived from an EMBL/GenBank/DDBJ whole genome shotgun (WGS) entry which is preliminary data.</text>
</comment>
<reference evidence="2 3" key="1">
    <citation type="submission" date="2024-09" db="EMBL/GenBank/DDBJ databases">
        <authorList>
            <person name="Sun Q."/>
            <person name="Mori K."/>
        </authorList>
    </citation>
    <scope>NUCLEOTIDE SEQUENCE [LARGE SCALE GENOMIC DNA]</scope>
    <source>
        <strain evidence="2 3">JCM 13503</strain>
    </source>
</reference>
<protein>
    <submittedName>
        <fullName evidence="2">VOC family protein</fullName>
    </submittedName>
</protein>
<dbReference type="EMBL" id="JBHLYR010000053">
    <property type="protein sequence ID" value="MFB9993753.1"/>
    <property type="molecule type" value="Genomic_DNA"/>
</dbReference>
<dbReference type="InterPro" id="IPR037523">
    <property type="entry name" value="VOC_core"/>
</dbReference>